<dbReference type="FunFam" id="1.25.40.90:FF:000018">
    <property type="entry name" value="ENTH/VHS family protein isoform 1"/>
    <property type="match status" value="1"/>
</dbReference>
<feature type="region of interest" description="Disordered" evidence="2">
    <location>
        <begin position="655"/>
        <end position="701"/>
    </location>
</feature>
<dbReference type="PANTHER" id="PTHR12460:SF0">
    <property type="entry name" value="CID DOMAIN-CONTAINING PROTEIN-RELATED"/>
    <property type="match status" value="1"/>
</dbReference>
<evidence type="ECO:0000313" key="5">
    <source>
        <dbReference type="Proteomes" id="UP001161247"/>
    </source>
</evidence>
<proteinExistence type="predicted"/>
<name>A0AAV1CVU6_OLDCO</name>
<dbReference type="GO" id="GO:0031124">
    <property type="term" value="P:mRNA 3'-end processing"/>
    <property type="evidence" value="ECO:0007669"/>
    <property type="project" value="TreeGrafter"/>
</dbReference>
<dbReference type="Pfam" id="PF04818">
    <property type="entry name" value="CID"/>
    <property type="match status" value="1"/>
</dbReference>
<accession>A0AAV1CVU6</accession>
<sequence>MVFSDEKGAKVEGIMFGQAVSIMGPRFQTCRKYRVSNAPIRYIKPEYRSPGLSNNGSLVLGRLLKRLQYVRLLLWEEFHQDVGILLTEQVQAKSYPTVICRRMLISPYNEDFYTGEEGRMGDEDFNGQILAEKLTKLNSSQQSIESLSRWCITHRKKAKLIVETWDKIFKSAPREQLVSFLYLANDILQNSRRKGSEFVNEFWKFLPAALKNVYANGDDSGKKAASRLVEIWEQRKVFGSRGQNLKDDILGRNHPLPPNPPAPTVSNGKTSNPIKVVKRDTQFLRIKLAVGDLPEKIISAFQSMYDEIVNEEVALNKCRTAISQAKVLENDIESSSSQGNLVDSDLAEKIQEQENTLRYCVSLLENAAATRLALALQLKEALQDQESKLEIIQHELQVAHGQLEQAVCAKQKLSSHSVSQAPAVNPLFEGAKAAEASLCATMSSNTPLIAVHPSPSLPSTMSTNAPPIPPVLPPAFSSKLNEEDSKKAMAAAVAAKLTASTSSAQMLTSVLSSLAAEEVAYGLNSTRSSSSLPFFGSPEKRLKLDEHVSGSDVEHYEENHSTFFASMQQNVNIVPVAPSNGIQHVSQGIPIPPFAHQQAPPSIPPASSAASQIGQSAAMMAGVMPYGYATGNLPLPPPPPSHLQLGFARPASAQNLQAPPQQLPNQQSQPQQGASGGYYRPPGIGFYGQTQQPAAPPLPRQ</sequence>
<dbReference type="PROSITE" id="PS51391">
    <property type="entry name" value="CID"/>
    <property type="match status" value="1"/>
</dbReference>
<evidence type="ECO:0000313" key="4">
    <source>
        <dbReference type="EMBL" id="CAI9099383.1"/>
    </source>
</evidence>
<organism evidence="4 5">
    <name type="scientific">Oldenlandia corymbosa var. corymbosa</name>
    <dbReference type="NCBI Taxonomy" id="529605"/>
    <lineage>
        <taxon>Eukaryota</taxon>
        <taxon>Viridiplantae</taxon>
        <taxon>Streptophyta</taxon>
        <taxon>Embryophyta</taxon>
        <taxon>Tracheophyta</taxon>
        <taxon>Spermatophyta</taxon>
        <taxon>Magnoliopsida</taxon>
        <taxon>eudicotyledons</taxon>
        <taxon>Gunneridae</taxon>
        <taxon>Pentapetalae</taxon>
        <taxon>asterids</taxon>
        <taxon>lamiids</taxon>
        <taxon>Gentianales</taxon>
        <taxon>Rubiaceae</taxon>
        <taxon>Rubioideae</taxon>
        <taxon>Spermacoceae</taxon>
        <taxon>Hedyotis-Oldenlandia complex</taxon>
        <taxon>Oldenlandia</taxon>
    </lineage>
</organism>
<protein>
    <submittedName>
        <fullName evidence="4">OLC1v1036197C3</fullName>
    </submittedName>
</protein>
<dbReference type="GO" id="GO:0000993">
    <property type="term" value="F:RNA polymerase II complex binding"/>
    <property type="evidence" value="ECO:0007669"/>
    <property type="project" value="TreeGrafter"/>
</dbReference>
<dbReference type="AlphaFoldDB" id="A0AAV1CVU6"/>
<dbReference type="Gene3D" id="1.25.40.90">
    <property type="match status" value="1"/>
</dbReference>
<dbReference type="Proteomes" id="UP001161247">
    <property type="component" value="Chromosome 3"/>
</dbReference>
<dbReference type="CDD" id="cd16981">
    <property type="entry name" value="CID_RPRD_like"/>
    <property type="match status" value="1"/>
</dbReference>
<dbReference type="InterPro" id="IPR008942">
    <property type="entry name" value="ENTH_VHS"/>
</dbReference>
<feature type="domain" description="CID" evidence="3">
    <location>
        <begin position="122"/>
        <end position="254"/>
    </location>
</feature>
<dbReference type="GO" id="GO:0005634">
    <property type="term" value="C:nucleus"/>
    <property type="evidence" value="ECO:0007669"/>
    <property type="project" value="UniProtKB-ARBA"/>
</dbReference>
<dbReference type="SUPFAM" id="SSF48464">
    <property type="entry name" value="ENTH/VHS domain"/>
    <property type="match status" value="1"/>
</dbReference>
<evidence type="ECO:0000256" key="2">
    <source>
        <dbReference type="SAM" id="MobiDB-lite"/>
    </source>
</evidence>
<dbReference type="EMBL" id="OX459120">
    <property type="protein sequence ID" value="CAI9099383.1"/>
    <property type="molecule type" value="Genomic_DNA"/>
</dbReference>
<evidence type="ECO:0000259" key="3">
    <source>
        <dbReference type="PROSITE" id="PS51391"/>
    </source>
</evidence>
<dbReference type="SMART" id="SM00582">
    <property type="entry name" value="RPR"/>
    <property type="match status" value="1"/>
</dbReference>
<keyword evidence="5" id="KW-1185">Reference proteome</keyword>
<evidence type="ECO:0000256" key="1">
    <source>
        <dbReference type="ARBA" id="ARBA00022664"/>
    </source>
</evidence>
<feature type="compositionally biased region" description="Low complexity" evidence="2">
    <location>
        <begin position="655"/>
        <end position="672"/>
    </location>
</feature>
<reference evidence="4" key="1">
    <citation type="submission" date="2023-03" db="EMBL/GenBank/DDBJ databases">
        <authorList>
            <person name="Julca I."/>
        </authorList>
    </citation>
    <scope>NUCLEOTIDE SEQUENCE</scope>
</reference>
<keyword evidence="1" id="KW-0507">mRNA processing</keyword>
<feature type="region of interest" description="Disordered" evidence="2">
    <location>
        <begin position="252"/>
        <end position="272"/>
    </location>
</feature>
<gene>
    <name evidence="4" type="ORF">OLC1_LOCUS9417</name>
</gene>
<dbReference type="InterPro" id="IPR006569">
    <property type="entry name" value="CID_dom"/>
</dbReference>
<dbReference type="PANTHER" id="PTHR12460">
    <property type="entry name" value="CYCLIN-DEPENDENT KINASE INHIBITOR-RELATED PROTEIN"/>
    <property type="match status" value="1"/>
</dbReference>